<evidence type="ECO:0000313" key="2">
    <source>
        <dbReference type="Proteomes" id="UP001195903"/>
    </source>
</evidence>
<keyword evidence="2" id="KW-1185">Reference proteome</keyword>
<reference evidence="1 2" key="1">
    <citation type="submission" date="2021-05" db="EMBL/GenBank/DDBJ databases">
        <title>Shewanella sp. JM162201.</title>
        <authorList>
            <person name="Xu S."/>
            <person name="Li A."/>
        </authorList>
    </citation>
    <scope>NUCLEOTIDE SEQUENCE [LARGE SCALE GENOMIC DNA]</scope>
    <source>
        <strain evidence="1 2">JM162201</strain>
    </source>
</reference>
<name>A0ABS5V4G4_9GAMM</name>
<protein>
    <recommendedName>
        <fullName evidence="3">DUF4488 domain-containing protein</fullName>
    </recommendedName>
</protein>
<comment type="caution">
    <text evidence="1">The sequence shown here is derived from an EMBL/GenBank/DDBJ whole genome shotgun (WGS) entry which is preliminary data.</text>
</comment>
<gene>
    <name evidence="1" type="ORF">KJI95_09350</name>
</gene>
<accession>A0ABS5V4G4</accession>
<dbReference type="RefSeq" id="WP_214506929.1">
    <property type="nucleotide sequence ID" value="NZ_JAHEPS010000003.1"/>
</dbReference>
<evidence type="ECO:0000313" key="1">
    <source>
        <dbReference type="EMBL" id="MBT1444725.1"/>
    </source>
</evidence>
<sequence>MKMRLKFRDITPVVAAFGTLPSVLIGALLSVLIGTISVASAADDAKASQVSPETVEQSAAATTVPAQASTLNGSWTLVSGRYLDGEGQWVDYQSLGLSAIKVISAGHFSFTTVKTVKGKREFWAAGSGKYRLDGKRYTEFPTLNSFDVPEGQGFEFEFELIGNEWHTRRVEEGVLKEEEVWRRLD</sequence>
<evidence type="ECO:0008006" key="3">
    <source>
        <dbReference type="Google" id="ProtNLM"/>
    </source>
</evidence>
<proteinExistence type="predicted"/>
<dbReference type="EMBL" id="JAHEPS010000003">
    <property type="protein sequence ID" value="MBT1444725.1"/>
    <property type="molecule type" value="Genomic_DNA"/>
</dbReference>
<dbReference type="Proteomes" id="UP001195903">
    <property type="component" value="Unassembled WGS sequence"/>
</dbReference>
<organism evidence="1 2">
    <name type="scientific">Shewanella jiangmenensis</name>
    <dbReference type="NCBI Taxonomy" id="2837387"/>
    <lineage>
        <taxon>Bacteria</taxon>
        <taxon>Pseudomonadati</taxon>
        <taxon>Pseudomonadota</taxon>
        <taxon>Gammaproteobacteria</taxon>
        <taxon>Alteromonadales</taxon>
        <taxon>Shewanellaceae</taxon>
        <taxon>Shewanella</taxon>
    </lineage>
</organism>